<dbReference type="Proteomes" id="UP000001064">
    <property type="component" value="Unassembled WGS sequence"/>
</dbReference>
<dbReference type="RefSeq" id="XP_003291567.1">
    <property type="nucleotide sequence ID" value="XM_003291519.1"/>
</dbReference>
<protein>
    <submittedName>
        <fullName evidence="1">Uncharacterized protein</fullName>
    </submittedName>
</protein>
<dbReference type="GeneID" id="10507747"/>
<dbReference type="SUPFAM" id="SSF52540">
    <property type="entry name" value="P-loop containing nucleoside triphosphate hydrolases"/>
    <property type="match status" value="1"/>
</dbReference>
<reference evidence="2" key="1">
    <citation type="journal article" date="2011" name="Genome Biol.">
        <title>Comparative genomics of the social amoebae Dictyostelium discoideum and Dictyostelium purpureum.</title>
        <authorList>
            <consortium name="US DOE Joint Genome Institute (JGI-PGF)"/>
            <person name="Sucgang R."/>
            <person name="Kuo A."/>
            <person name="Tian X."/>
            <person name="Salerno W."/>
            <person name="Parikh A."/>
            <person name="Feasley C.L."/>
            <person name="Dalin E."/>
            <person name="Tu H."/>
            <person name="Huang E."/>
            <person name="Barry K."/>
            <person name="Lindquist E."/>
            <person name="Shapiro H."/>
            <person name="Bruce D."/>
            <person name="Schmutz J."/>
            <person name="Salamov A."/>
            <person name="Fey P."/>
            <person name="Gaudet P."/>
            <person name="Anjard C."/>
            <person name="Babu M.M."/>
            <person name="Basu S."/>
            <person name="Bushmanova Y."/>
            <person name="van der Wel H."/>
            <person name="Katoh-Kurasawa M."/>
            <person name="Dinh C."/>
            <person name="Coutinho P.M."/>
            <person name="Saito T."/>
            <person name="Elias M."/>
            <person name="Schaap P."/>
            <person name="Kay R.R."/>
            <person name="Henrissat B."/>
            <person name="Eichinger L."/>
            <person name="Rivero F."/>
            <person name="Putnam N.H."/>
            <person name="West C.M."/>
            <person name="Loomis W.F."/>
            <person name="Chisholm R.L."/>
            <person name="Shaulsky G."/>
            <person name="Strassmann J.E."/>
            <person name="Queller D.C."/>
            <person name="Kuspa A."/>
            <person name="Grigoriev I.V."/>
        </authorList>
    </citation>
    <scope>NUCLEOTIDE SEQUENCE [LARGE SCALE GENOMIC DNA]</scope>
    <source>
        <strain evidence="2">QSDP1</strain>
    </source>
</reference>
<evidence type="ECO:0000313" key="2">
    <source>
        <dbReference type="Proteomes" id="UP000001064"/>
    </source>
</evidence>
<dbReference type="AlphaFoldDB" id="F0ZVX4"/>
<dbReference type="EMBL" id="GL871223">
    <property type="protein sequence ID" value="EGC31897.1"/>
    <property type="molecule type" value="Genomic_DNA"/>
</dbReference>
<dbReference type="Gene3D" id="3.40.50.300">
    <property type="entry name" value="P-loop containing nucleotide triphosphate hydrolases"/>
    <property type="match status" value="1"/>
</dbReference>
<sequence length="190" mass="22509">MISNLVDSFLRESITRQSNISLFYLNNFGENTLKPDKVSGNQLNFETFNHLTNYFKVYKYNNNNKVIDFDSVGYLKENLTELVSKWVNFYNETKSDSIIFIMDQSQYNQEHLELLKQMVHQLLNHKEISPNTKAIFLLNKLENDVLDPSKLIIKQLELFKLEKHWFIHSGYNTIDSTEEALFWLSQNLEN</sequence>
<dbReference type="InParanoid" id="F0ZVX4"/>
<gene>
    <name evidence="1" type="ORF">DICPUDRAFT_82235</name>
</gene>
<keyword evidence="2" id="KW-1185">Reference proteome</keyword>
<dbReference type="VEuPathDB" id="AmoebaDB:DICPUDRAFT_82235"/>
<evidence type="ECO:0000313" key="1">
    <source>
        <dbReference type="EMBL" id="EGC31897.1"/>
    </source>
</evidence>
<dbReference type="InterPro" id="IPR027417">
    <property type="entry name" value="P-loop_NTPase"/>
</dbReference>
<name>F0ZVX4_DICPU</name>
<dbReference type="KEGG" id="dpp:DICPUDRAFT_82235"/>
<accession>F0ZVX4</accession>
<organism evidence="1 2">
    <name type="scientific">Dictyostelium purpureum</name>
    <name type="common">Slime mold</name>
    <dbReference type="NCBI Taxonomy" id="5786"/>
    <lineage>
        <taxon>Eukaryota</taxon>
        <taxon>Amoebozoa</taxon>
        <taxon>Evosea</taxon>
        <taxon>Eumycetozoa</taxon>
        <taxon>Dictyostelia</taxon>
        <taxon>Dictyosteliales</taxon>
        <taxon>Dictyosteliaceae</taxon>
        <taxon>Dictyostelium</taxon>
    </lineage>
</organism>
<proteinExistence type="predicted"/>